<evidence type="ECO:0000313" key="10">
    <source>
        <dbReference type="Proteomes" id="UP000825123"/>
    </source>
</evidence>
<dbReference type="NCBIfam" id="NF003270">
    <property type="entry name" value="PRK04247.1"/>
    <property type="match status" value="1"/>
</dbReference>
<dbReference type="CDD" id="cd22341">
    <property type="entry name" value="NucS-like"/>
    <property type="match status" value="1"/>
</dbReference>
<evidence type="ECO:0000256" key="2">
    <source>
        <dbReference type="ARBA" id="ARBA00022722"/>
    </source>
</evidence>
<dbReference type="InterPro" id="IPR048302">
    <property type="entry name" value="NucS_N"/>
</dbReference>
<protein>
    <recommendedName>
        <fullName evidence="6">Endonuclease NucS</fullName>
        <ecNumber evidence="6">3.1.-.-</ecNumber>
    </recommendedName>
</protein>
<evidence type="ECO:0000256" key="5">
    <source>
        <dbReference type="ARBA" id="ARBA00023125"/>
    </source>
</evidence>
<dbReference type="InterPro" id="IPR011856">
    <property type="entry name" value="tRNA_endonuc-like_dom_sf"/>
</dbReference>
<comment type="similarity">
    <text evidence="6">Belongs to the NucS endonuclease family.</text>
</comment>
<evidence type="ECO:0000256" key="1">
    <source>
        <dbReference type="ARBA" id="ARBA00022490"/>
    </source>
</evidence>
<comment type="function">
    <text evidence="6">Cleaves both 3' and 5' ssDNA extremities of branched DNA structures.</text>
</comment>
<dbReference type="PANTHER" id="PTHR38814:SF1">
    <property type="entry name" value="ENDONUCLEASE NUCS"/>
    <property type="match status" value="1"/>
</dbReference>
<evidence type="ECO:0000259" key="8">
    <source>
        <dbReference type="Pfam" id="PF21003"/>
    </source>
</evidence>
<dbReference type="HAMAP" id="MF_00722">
    <property type="entry name" value="NucS"/>
    <property type="match status" value="1"/>
</dbReference>
<dbReference type="Pfam" id="PF01939">
    <property type="entry name" value="NucS_C"/>
    <property type="match status" value="1"/>
</dbReference>
<keyword evidence="10" id="KW-1185">Reference proteome</keyword>
<feature type="domain" description="Endonuclease NucS N-terminal PH-like" evidence="8">
    <location>
        <begin position="24"/>
        <end position="113"/>
    </location>
</feature>
<keyword evidence="1 6" id="KW-0963">Cytoplasm</keyword>
<gene>
    <name evidence="6" type="primary">nucS</name>
    <name evidence="9" type="ORF">KN1_07440</name>
</gene>
<dbReference type="EMBL" id="AP024597">
    <property type="protein sequence ID" value="BCU69447.1"/>
    <property type="molecule type" value="Genomic_DNA"/>
</dbReference>
<dbReference type="EC" id="3.1.-.-" evidence="6"/>
<dbReference type="GO" id="GO:0003677">
    <property type="term" value="F:DNA binding"/>
    <property type="evidence" value="ECO:0007669"/>
    <property type="project" value="UniProtKB-KW"/>
</dbReference>
<dbReference type="Pfam" id="PF21003">
    <property type="entry name" value="NucS_N"/>
    <property type="match status" value="1"/>
</dbReference>
<dbReference type="RefSeq" id="WP_221289476.1">
    <property type="nucleotide sequence ID" value="NZ_AP024597.1"/>
</dbReference>
<keyword evidence="3 6" id="KW-0255">Endonuclease</keyword>
<dbReference type="InterPro" id="IPR048301">
    <property type="entry name" value="NucS_C"/>
</dbReference>
<name>A0A8D5U555_9CREN</name>
<keyword evidence="4 6" id="KW-0378">Hydrolase</keyword>
<evidence type="ECO:0000313" key="9">
    <source>
        <dbReference type="EMBL" id="BCU69447.1"/>
    </source>
</evidence>
<dbReference type="InterPro" id="IPR002793">
    <property type="entry name" value="Endonuclease_NucS"/>
</dbReference>
<reference evidence="9 10" key="1">
    <citation type="submission" date="2021-04" db="EMBL/GenBank/DDBJ databases">
        <title>Complete genome sequence of Stygiolobus sp. KN-1.</title>
        <authorList>
            <person name="Nakamura K."/>
            <person name="Sakai H."/>
            <person name="Kurosawa N."/>
        </authorList>
    </citation>
    <scope>NUCLEOTIDE SEQUENCE [LARGE SCALE GENOMIC DNA]</scope>
    <source>
        <strain evidence="9 10">KN-1</strain>
    </source>
</reference>
<dbReference type="GeneID" id="66162501"/>
<dbReference type="KEGG" id="csty:KN1_07440"/>
<evidence type="ECO:0000256" key="3">
    <source>
        <dbReference type="ARBA" id="ARBA00022759"/>
    </source>
</evidence>
<evidence type="ECO:0000256" key="6">
    <source>
        <dbReference type="HAMAP-Rule" id="MF_00722"/>
    </source>
</evidence>
<dbReference type="Proteomes" id="UP000825123">
    <property type="component" value="Chromosome"/>
</dbReference>
<keyword evidence="2 6" id="KW-0540">Nuclease</keyword>
<accession>A0A8D5U555</accession>
<comment type="subcellular location">
    <subcellularLocation>
        <location evidence="6">Cytoplasm</location>
    </subcellularLocation>
</comment>
<evidence type="ECO:0000256" key="4">
    <source>
        <dbReference type="ARBA" id="ARBA00022801"/>
    </source>
</evidence>
<dbReference type="PANTHER" id="PTHR38814">
    <property type="entry name" value="ENDONUCLEASE NUCS"/>
    <property type="match status" value="1"/>
</dbReference>
<keyword evidence="5 6" id="KW-0238">DNA-binding</keyword>
<dbReference type="Gene3D" id="2.70.180.20">
    <property type="match status" value="1"/>
</dbReference>
<proteinExistence type="inferred from homology"/>
<evidence type="ECO:0000259" key="7">
    <source>
        <dbReference type="Pfam" id="PF01939"/>
    </source>
</evidence>
<feature type="domain" description="Endonuclease NucS C-terminal" evidence="7">
    <location>
        <begin position="127"/>
        <end position="229"/>
    </location>
</feature>
<organism evidence="9 10">
    <name type="scientific">Stygiolobus caldivivus</name>
    <dbReference type="NCBI Taxonomy" id="2824673"/>
    <lineage>
        <taxon>Archaea</taxon>
        <taxon>Thermoproteota</taxon>
        <taxon>Thermoprotei</taxon>
        <taxon>Sulfolobales</taxon>
        <taxon>Sulfolobaceae</taxon>
        <taxon>Stygiolobus</taxon>
    </lineage>
</organism>
<dbReference type="InterPro" id="IPR049173">
    <property type="entry name" value="NucS_N_sf"/>
</dbReference>
<sequence>MYEVLLDPTVGDAKSFLEKYVGKTLLTILAECEILYRGRAFSHASLSVRLTLIKPDGSVIIHEGTKREPINWQPPGSKIELSVEDRVLRVKAERKRPKEILEILMSRVFYITSAYVNEGNFVLMGSEKDEVDMVISKPELIEDGFIPIQREYTTPYGKVDLLGKDSQGNFLVLEFKRSKATLQAVSQLYRYVMYFKERGEKVRGILVAPGISENALNLLKRLGLEYVNLGNIITFTSSSRFINSLSGSSGSQTQVFGERKL</sequence>
<dbReference type="AlphaFoldDB" id="A0A8D5U555"/>
<dbReference type="GO" id="GO:0000014">
    <property type="term" value="F:single-stranded DNA endodeoxyribonuclease activity"/>
    <property type="evidence" value="ECO:0007669"/>
    <property type="project" value="UniProtKB-UniRule"/>
</dbReference>
<dbReference type="Gene3D" id="3.40.1350.10">
    <property type="match status" value="1"/>
</dbReference>
<dbReference type="GO" id="GO:0005737">
    <property type="term" value="C:cytoplasm"/>
    <property type="evidence" value="ECO:0007669"/>
    <property type="project" value="UniProtKB-SubCell"/>
</dbReference>